<evidence type="ECO:0000313" key="6">
    <source>
        <dbReference type="Proteomes" id="UP000661112"/>
    </source>
</evidence>
<reference evidence="5 6" key="1">
    <citation type="journal article" date="2020" name="ISME J.">
        <title>Comparative genomics reveals insights into cyanobacterial evolution and habitat adaptation.</title>
        <authorList>
            <person name="Chen M.Y."/>
            <person name="Teng W.K."/>
            <person name="Zhao L."/>
            <person name="Hu C.X."/>
            <person name="Zhou Y.K."/>
            <person name="Han B.P."/>
            <person name="Song L.R."/>
            <person name="Shu W.S."/>
        </authorList>
    </citation>
    <scope>NUCLEOTIDE SEQUENCE [LARGE SCALE GENOMIC DNA]</scope>
    <source>
        <strain evidence="5 6">FACHB-119</strain>
    </source>
</reference>
<organism evidence="5 6">
    <name type="scientific">Anabaena azotica FACHB-119</name>
    <dbReference type="NCBI Taxonomy" id="947527"/>
    <lineage>
        <taxon>Bacteria</taxon>
        <taxon>Bacillati</taxon>
        <taxon>Cyanobacteriota</taxon>
        <taxon>Cyanophyceae</taxon>
        <taxon>Nostocales</taxon>
        <taxon>Nostocaceae</taxon>
        <taxon>Anabaena</taxon>
        <taxon>Anabaena azotica</taxon>
    </lineage>
</organism>
<dbReference type="Gene3D" id="3.30.1360.70">
    <property type="entry name" value="Arginyl tRNA synthetase N-terminal domain"/>
    <property type="match status" value="1"/>
</dbReference>
<dbReference type="SMART" id="SM00836">
    <property type="entry name" value="DALR_1"/>
    <property type="match status" value="1"/>
</dbReference>
<dbReference type="InterPro" id="IPR009080">
    <property type="entry name" value="tRNAsynth_Ia_anticodon-bd"/>
</dbReference>
<keyword evidence="3" id="KW-0067">ATP-binding</keyword>
<keyword evidence="1" id="KW-0436">Ligase</keyword>
<name>A0ABR8CYB4_9NOST</name>
<evidence type="ECO:0000256" key="3">
    <source>
        <dbReference type="ARBA" id="ARBA00022840"/>
    </source>
</evidence>
<dbReference type="Gene3D" id="1.10.730.10">
    <property type="entry name" value="Isoleucyl-tRNA Synthetase, Domain 1"/>
    <property type="match status" value="1"/>
</dbReference>
<keyword evidence="6" id="KW-1185">Reference proteome</keyword>
<evidence type="ECO:0000259" key="4">
    <source>
        <dbReference type="SMART" id="SM00836"/>
    </source>
</evidence>
<evidence type="ECO:0000256" key="1">
    <source>
        <dbReference type="ARBA" id="ARBA00022598"/>
    </source>
</evidence>
<evidence type="ECO:0000256" key="2">
    <source>
        <dbReference type="ARBA" id="ARBA00022741"/>
    </source>
</evidence>
<dbReference type="SUPFAM" id="SSF47323">
    <property type="entry name" value="Anticodon-binding domain of a subclass of class I aminoacyl-tRNA synthetases"/>
    <property type="match status" value="1"/>
</dbReference>
<sequence length="288" mass="32682">MCCNLAVSKYTAIKELIYGYLLTSWDRFNHHQQQQSIIIEEYPLYKGRDAKRVLYISGVALRLSKSHNSNPMEIADIITSHIAAICQENLFVRIVAPGWIHLELTDGLLATWLQHLTSIGLAEIGESQGVEIVNPARLFAIQYAHARCCSLILLAQREGLIQFNEPLPEDWRSRSLLSLVSAMEIPWLNSEKQLIVNHPAERNLISQLIGAVDTLIFPNDHQGMNWEKLGLDISQAFEEFWSQCQIWGEVKTNFPELTQARLRLLLATQIVLRSLLVTKLGSVAPFEL</sequence>
<accession>A0ABR8CYB4</accession>
<dbReference type="InterPro" id="IPR008909">
    <property type="entry name" value="DALR_anticod-bd"/>
</dbReference>
<dbReference type="InterPro" id="IPR036695">
    <property type="entry name" value="Arg-tRNA-synth_N_sf"/>
</dbReference>
<evidence type="ECO:0000313" key="5">
    <source>
        <dbReference type="EMBL" id="MBD2499072.1"/>
    </source>
</evidence>
<comment type="caution">
    <text evidence="5">The sequence shown here is derived from an EMBL/GenBank/DDBJ whole genome shotgun (WGS) entry which is preliminary data.</text>
</comment>
<dbReference type="Pfam" id="PF05746">
    <property type="entry name" value="DALR_1"/>
    <property type="match status" value="1"/>
</dbReference>
<gene>
    <name evidence="5" type="ORF">H6G83_00345</name>
</gene>
<proteinExistence type="predicted"/>
<protein>
    <submittedName>
        <fullName evidence="5">Glutamate acetyltransferase</fullName>
    </submittedName>
</protein>
<dbReference type="EMBL" id="JACJSG010000001">
    <property type="protein sequence ID" value="MBD2499072.1"/>
    <property type="molecule type" value="Genomic_DNA"/>
</dbReference>
<dbReference type="RefSeq" id="WP_190465470.1">
    <property type="nucleotide sequence ID" value="NZ_JACJSG010000001.1"/>
</dbReference>
<keyword evidence="2" id="KW-0547">Nucleotide-binding</keyword>
<feature type="domain" description="DALR anticodon binding" evidence="4">
    <location>
        <begin position="141"/>
        <end position="280"/>
    </location>
</feature>
<dbReference type="Proteomes" id="UP000661112">
    <property type="component" value="Unassembled WGS sequence"/>
</dbReference>